<organism evidence="2">
    <name type="scientific">Cacopsylla melanoneura</name>
    <dbReference type="NCBI Taxonomy" id="428564"/>
    <lineage>
        <taxon>Eukaryota</taxon>
        <taxon>Metazoa</taxon>
        <taxon>Ecdysozoa</taxon>
        <taxon>Arthropoda</taxon>
        <taxon>Hexapoda</taxon>
        <taxon>Insecta</taxon>
        <taxon>Pterygota</taxon>
        <taxon>Neoptera</taxon>
        <taxon>Paraneoptera</taxon>
        <taxon>Hemiptera</taxon>
        <taxon>Sternorrhyncha</taxon>
        <taxon>Psylloidea</taxon>
        <taxon>Psyllidae</taxon>
        <taxon>Psyllinae</taxon>
        <taxon>Cacopsylla</taxon>
    </lineage>
</organism>
<feature type="compositionally biased region" description="Polar residues" evidence="1">
    <location>
        <begin position="61"/>
        <end position="71"/>
    </location>
</feature>
<dbReference type="EMBL" id="HBUF01087746">
    <property type="protein sequence ID" value="CAG6634844.1"/>
    <property type="molecule type" value="Transcribed_RNA"/>
</dbReference>
<dbReference type="AlphaFoldDB" id="A0A8D8QP31"/>
<evidence type="ECO:0000313" key="2">
    <source>
        <dbReference type="EMBL" id="CAG6634844.1"/>
    </source>
</evidence>
<evidence type="ECO:0000256" key="1">
    <source>
        <dbReference type="SAM" id="MobiDB-lite"/>
    </source>
</evidence>
<proteinExistence type="predicted"/>
<accession>A0A8D8QP31</accession>
<sequence length="291" mass="33425">MSDSSRRAKQENKSEIEEIFNRENSRDESREINLTNGKTVEIESLKFELLFNRAHKKEPSILSSRLNTIDTGNDKERSNTIDIVNDKETSNDFDSDSLDRIPSLNIDKDSLDDNVDTDSLDEIETDSLNNNKRKDKRLLNPDREDFEESPSSDKSDTDDIFVNSSNIDKSESEIYSDILKTIQNTVDNSDTEIFEDTLNTIEDSPNNNSDTYERPNIRPNSDDVFEISVNERSVKESRAALASEIQSSSYSYDKFDRFFSAIDFFEEPPSMQRGKGWALFLGASKLRTPWF</sequence>
<feature type="compositionally biased region" description="Basic and acidic residues" evidence="1">
    <location>
        <begin position="1"/>
        <end position="31"/>
    </location>
</feature>
<feature type="compositionally biased region" description="Basic and acidic residues" evidence="1">
    <location>
        <begin position="72"/>
        <end position="90"/>
    </location>
</feature>
<protein>
    <submittedName>
        <fullName evidence="2">Uncharacterized protein</fullName>
    </submittedName>
</protein>
<name>A0A8D8QP31_9HEMI</name>
<dbReference type="EMBL" id="HBUF01087745">
    <property type="protein sequence ID" value="CAG6634843.1"/>
    <property type="molecule type" value="Transcribed_RNA"/>
</dbReference>
<feature type="region of interest" description="Disordered" evidence="1">
    <location>
        <begin position="1"/>
        <end position="32"/>
    </location>
</feature>
<feature type="compositionally biased region" description="Acidic residues" evidence="1">
    <location>
        <begin position="112"/>
        <end position="125"/>
    </location>
</feature>
<reference evidence="2" key="1">
    <citation type="submission" date="2021-05" db="EMBL/GenBank/DDBJ databases">
        <authorList>
            <person name="Alioto T."/>
            <person name="Alioto T."/>
            <person name="Gomez Garrido J."/>
        </authorList>
    </citation>
    <scope>NUCLEOTIDE SEQUENCE</scope>
</reference>
<feature type="region of interest" description="Disordered" evidence="1">
    <location>
        <begin position="60"/>
        <end position="164"/>
    </location>
</feature>